<dbReference type="AlphaFoldDB" id="A0A8J7SIT9"/>
<evidence type="ECO:0000313" key="3">
    <source>
        <dbReference type="Proteomes" id="UP000672602"/>
    </source>
</evidence>
<dbReference type="EMBL" id="JAGMWN010000004">
    <property type="protein sequence ID" value="MBP5857273.1"/>
    <property type="molecule type" value="Genomic_DNA"/>
</dbReference>
<name>A0A8J7SIT9_9PROT</name>
<keyword evidence="1" id="KW-0472">Membrane</keyword>
<evidence type="ECO:0000313" key="2">
    <source>
        <dbReference type="EMBL" id="MBP5857273.1"/>
    </source>
</evidence>
<reference evidence="2" key="1">
    <citation type="submission" date="2021-04" db="EMBL/GenBank/DDBJ databases">
        <authorList>
            <person name="Zhang D.-C."/>
        </authorList>
    </citation>
    <scope>NUCLEOTIDE SEQUENCE</scope>
    <source>
        <strain evidence="2">CGMCC 1.15697</strain>
    </source>
</reference>
<feature type="transmembrane region" description="Helical" evidence="1">
    <location>
        <begin position="6"/>
        <end position="25"/>
    </location>
</feature>
<protein>
    <submittedName>
        <fullName evidence="2">Uncharacterized protein</fullName>
    </submittedName>
</protein>
<gene>
    <name evidence="2" type="ORF">KAJ83_09655</name>
</gene>
<proteinExistence type="predicted"/>
<feature type="transmembrane region" description="Helical" evidence="1">
    <location>
        <begin position="37"/>
        <end position="58"/>
    </location>
</feature>
<organism evidence="2 3">
    <name type="scientific">Marivibrio halodurans</name>
    <dbReference type="NCBI Taxonomy" id="2039722"/>
    <lineage>
        <taxon>Bacteria</taxon>
        <taxon>Pseudomonadati</taxon>
        <taxon>Pseudomonadota</taxon>
        <taxon>Alphaproteobacteria</taxon>
        <taxon>Rhodospirillales</taxon>
        <taxon>Rhodospirillaceae</taxon>
        <taxon>Marivibrio</taxon>
    </lineage>
</organism>
<comment type="caution">
    <text evidence="2">The sequence shown here is derived from an EMBL/GenBank/DDBJ whole genome shotgun (WGS) entry which is preliminary data.</text>
</comment>
<evidence type="ECO:0000256" key="1">
    <source>
        <dbReference type="SAM" id="Phobius"/>
    </source>
</evidence>
<sequence>MRDSWALFGGGVLFGAVAIGLITSIDSHIFDGESSAVITGVFTMLGAVVAGGGAYIAASRQIVADQNLRHGEYHRTIVDEANYLRIRLEALDPKAHEIRKIYNTRGPSPSDEDIDEFLQESARYAEHLEAIEKSLLTSPPTYTEIAEKLDELRFTIEGVKNLAASDYATRVQRGDIETRYAAAFGIVNGLCCQHRTLISHLQKMAVHHREVASSYGLIF</sequence>
<dbReference type="Proteomes" id="UP000672602">
    <property type="component" value="Unassembled WGS sequence"/>
</dbReference>
<dbReference type="RefSeq" id="WP_210681863.1">
    <property type="nucleotide sequence ID" value="NZ_JAGMWN010000004.1"/>
</dbReference>
<accession>A0A8J7SIT9</accession>
<keyword evidence="1" id="KW-0812">Transmembrane</keyword>
<keyword evidence="1" id="KW-1133">Transmembrane helix</keyword>
<keyword evidence="3" id="KW-1185">Reference proteome</keyword>